<dbReference type="AlphaFoldDB" id="G3HI37"/>
<reference evidence="3" key="1">
    <citation type="journal article" date="2011" name="Nat. Biotechnol.">
        <title>The genomic sequence of the Chinese hamster ovary (CHO)-K1 cell line.</title>
        <authorList>
            <person name="Xu X."/>
            <person name="Nagarajan H."/>
            <person name="Lewis N.E."/>
            <person name="Pan S."/>
            <person name="Cai Z."/>
            <person name="Liu X."/>
            <person name="Chen W."/>
            <person name="Xie M."/>
            <person name="Wang W."/>
            <person name="Hammond S."/>
            <person name="Andersen M.R."/>
            <person name="Neff N."/>
            <person name="Passarelli B."/>
            <person name="Koh W."/>
            <person name="Fan H.C."/>
            <person name="Wang J."/>
            <person name="Gui Y."/>
            <person name="Lee K.H."/>
            <person name="Betenbaugh M.J."/>
            <person name="Quake S.R."/>
            <person name="Famili I."/>
            <person name="Palsson B.O."/>
            <person name="Wang J."/>
        </authorList>
    </citation>
    <scope>NUCLEOTIDE SEQUENCE [LARGE SCALE GENOMIC DNA]</scope>
    <source>
        <strain evidence="3">CHO K1 cell line</strain>
    </source>
</reference>
<evidence type="ECO:0000256" key="1">
    <source>
        <dbReference type="SAM" id="MobiDB-lite"/>
    </source>
</evidence>
<feature type="compositionally biased region" description="Basic residues" evidence="1">
    <location>
        <begin position="123"/>
        <end position="139"/>
    </location>
</feature>
<gene>
    <name evidence="2" type="ORF">I79_010302</name>
</gene>
<dbReference type="EMBL" id="JH000397">
    <property type="protein sequence ID" value="EGW05105.1"/>
    <property type="molecule type" value="Genomic_DNA"/>
</dbReference>
<accession>G3HI37</accession>
<proteinExistence type="predicted"/>
<dbReference type="InParanoid" id="G3HI37"/>
<evidence type="ECO:0000313" key="2">
    <source>
        <dbReference type="EMBL" id="EGW05105.1"/>
    </source>
</evidence>
<sequence length="184" mass="19778">MVTENLNINSKILVSATGQKIIASHFEAWYKRTLLMSAWAWHGNACAVQLCYTQAYQETSKFQVANRAYHHSATQECGPPGREARRCSPSPEGECQAGKASAWAGRSAARKPPAVPAVPRLRCPARRTARRTPMGRKSQRGGLAAPGQPDTPRRGRGRSDSPGSAPQGSCQATPRRPGSPGSLC</sequence>
<organism evidence="2 3">
    <name type="scientific">Cricetulus griseus</name>
    <name type="common">Chinese hamster</name>
    <name type="synonym">Cricetulus barabensis griseus</name>
    <dbReference type="NCBI Taxonomy" id="10029"/>
    <lineage>
        <taxon>Eukaryota</taxon>
        <taxon>Metazoa</taxon>
        <taxon>Chordata</taxon>
        <taxon>Craniata</taxon>
        <taxon>Vertebrata</taxon>
        <taxon>Euteleostomi</taxon>
        <taxon>Mammalia</taxon>
        <taxon>Eutheria</taxon>
        <taxon>Euarchontoglires</taxon>
        <taxon>Glires</taxon>
        <taxon>Rodentia</taxon>
        <taxon>Myomorpha</taxon>
        <taxon>Muroidea</taxon>
        <taxon>Cricetidae</taxon>
        <taxon>Cricetinae</taxon>
        <taxon>Cricetulus</taxon>
    </lineage>
</organism>
<name>G3HI37_CRIGR</name>
<protein>
    <submittedName>
        <fullName evidence="2">Uncharacterized protein</fullName>
    </submittedName>
</protein>
<evidence type="ECO:0000313" key="3">
    <source>
        <dbReference type="Proteomes" id="UP000001075"/>
    </source>
</evidence>
<dbReference type="Proteomes" id="UP000001075">
    <property type="component" value="Unassembled WGS sequence"/>
</dbReference>
<feature type="region of interest" description="Disordered" evidence="1">
    <location>
        <begin position="73"/>
        <end position="184"/>
    </location>
</feature>